<dbReference type="Proteomes" id="UP000218231">
    <property type="component" value="Unassembled WGS sequence"/>
</dbReference>
<evidence type="ECO:0000256" key="2">
    <source>
        <dbReference type="SAM" id="MobiDB-lite"/>
    </source>
</evidence>
<evidence type="ECO:0000313" key="4">
    <source>
        <dbReference type="Proteomes" id="UP000218231"/>
    </source>
</evidence>
<evidence type="ECO:0000313" key="3">
    <source>
        <dbReference type="EMBL" id="PAV72013.1"/>
    </source>
</evidence>
<sequence length="674" mass="75096">MAKHCIYAYRSSRKLVHRKVPAFLSTRLRSGAESGRMRDERETNEERMREEREIMRENARQMRDECENFSLCKLRKCCVTCSKQLRYIQINSSMDKRLRALFTPLPQVIDEETAKIKKKVIFQRSLARSIRKKLLELLKRQNDMMNCVNTQIGKAKESEKEINDLKAQITELEAKLMKAENEVEKANKEAEMMRVMFGRSLEKIDSKKDSILSDSTEQQAPSNATANIESLFGETEKRCNAPSAFPASSFFNSQLHSLSSDRGNATLNLLNLTAGSSPSEGIMTTPKLLGLKPHRQIDEGRPMQFQRTIKTPRLNLDNPYVEMFNRNAAIRSPLNLRHSLLHDTPTMSTFLTQSSRTRIDSRKTSEPGSLLRIPHHNKSTSNLLSPFSMLSTYTPDLINYLLIRLQLPNLHCCIFNFLFLCFGEGLVEIALGEFYGRQTELSRPAEQLSRVARQVEQLAVDAVVEVRTARLGCEHSVGTAQGARFRTCVLLVVAGRVVVAGCSTGGRGRIIGSVGVRPLSSPDDSSPETSPDSSPEAAPLPANSIVHYFWLNLPTRFLRDGRVTSGFSLAAHILWPVALIDIPVVDEVGRAVHHMGQTVGAETPTFARARLVIFAVHVAGPVAYVVLRIVDELCRTVEDEWIAVGTGQELVATSRNGVVAVGQVGAVGRAVEIA</sequence>
<feature type="region of interest" description="Disordered" evidence="2">
    <location>
        <begin position="513"/>
        <end position="538"/>
    </location>
</feature>
<accession>A0A2A2KDT4</accession>
<name>A0A2A2KDT4_9BILA</name>
<dbReference type="STRING" id="2018661.A0A2A2KDT4"/>
<feature type="region of interest" description="Disordered" evidence="2">
    <location>
        <begin position="31"/>
        <end position="50"/>
    </location>
</feature>
<keyword evidence="1" id="KW-0175">Coiled coil</keyword>
<evidence type="ECO:0000256" key="1">
    <source>
        <dbReference type="SAM" id="Coils"/>
    </source>
</evidence>
<gene>
    <name evidence="3" type="ORF">WR25_22452</name>
</gene>
<keyword evidence="4" id="KW-1185">Reference proteome</keyword>
<dbReference type="EMBL" id="LIAE01008866">
    <property type="protein sequence ID" value="PAV72013.1"/>
    <property type="molecule type" value="Genomic_DNA"/>
</dbReference>
<proteinExistence type="predicted"/>
<feature type="compositionally biased region" description="Basic and acidic residues" evidence="2">
    <location>
        <begin position="35"/>
        <end position="50"/>
    </location>
</feature>
<organism evidence="3 4">
    <name type="scientific">Diploscapter pachys</name>
    <dbReference type="NCBI Taxonomy" id="2018661"/>
    <lineage>
        <taxon>Eukaryota</taxon>
        <taxon>Metazoa</taxon>
        <taxon>Ecdysozoa</taxon>
        <taxon>Nematoda</taxon>
        <taxon>Chromadorea</taxon>
        <taxon>Rhabditida</taxon>
        <taxon>Rhabditina</taxon>
        <taxon>Rhabditomorpha</taxon>
        <taxon>Rhabditoidea</taxon>
        <taxon>Rhabditidae</taxon>
        <taxon>Diploscapter</taxon>
    </lineage>
</organism>
<reference evidence="3 4" key="1">
    <citation type="journal article" date="2017" name="Curr. Biol.">
        <title>Genome architecture and evolution of a unichromosomal asexual nematode.</title>
        <authorList>
            <person name="Fradin H."/>
            <person name="Zegar C."/>
            <person name="Gutwein M."/>
            <person name="Lucas J."/>
            <person name="Kovtun M."/>
            <person name="Corcoran D."/>
            <person name="Baugh L.R."/>
            <person name="Kiontke K."/>
            <person name="Gunsalus K."/>
            <person name="Fitch D.H."/>
            <person name="Piano F."/>
        </authorList>
    </citation>
    <scope>NUCLEOTIDE SEQUENCE [LARGE SCALE GENOMIC DNA]</scope>
    <source>
        <strain evidence="3">PF1309</strain>
    </source>
</reference>
<protein>
    <submittedName>
        <fullName evidence="3">Uncharacterized protein</fullName>
    </submittedName>
</protein>
<feature type="coiled-coil region" evidence="1">
    <location>
        <begin position="148"/>
        <end position="196"/>
    </location>
</feature>
<comment type="caution">
    <text evidence="3">The sequence shown here is derived from an EMBL/GenBank/DDBJ whole genome shotgun (WGS) entry which is preliminary data.</text>
</comment>
<dbReference type="AlphaFoldDB" id="A0A2A2KDT4"/>